<evidence type="ECO:0000313" key="2">
    <source>
        <dbReference type="EMBL" id="KAK4605823.1"/>
    </source>
</evidence>
<dbReference type="PANTHER" id="PTHR33223:SF8">
    <property type="entry name" value="OS04G0172440 PROTEIN"/>
    <property type="match status" value="1"/>
</dbReference>
<sequence>MPSRKKNTGPSTFSSHHVGKVSVLTPKNNHPSNPTGRQGPQGEIERSNLVPPWNQDPPLHQKAPPQPEGPRASPYLTKEDIAAILLEARKAKSSAYIDTRPPYAEEMARKPYHANYTPLIFPKYDESEKKINEKMSKMEEMIKRAQRMDDLMDCQSLSLFLDVTLPPKFKMPILDKFDGTGYPKSHLKMYMRAMQPLGATEEMLVQMFQNTLTEATLRWFLNMEDTRAWN</sequence>
<organism evidence="2 3">
    <name type="scientific">Quercus rubra</name>
    <name type="common">Northern red oak</name>
    <name type="synonym">Quercus borealis</name>
    <dbReference type="NCBI Taxonomy" id="3512"/>
    <lineage>
        <taxon>Eukaryota</taxon>
        <taxon>Viridiplantae</taxon>
        <taxon>Streptophyta</taxon>
        <taxon>Embryophyta</taxon>
        <taxon>Tracheophyta</taxon>
        <taxon>Spermatophyta</taxon>
        <taxon>Magnoliopsida</taxon>
        <taxon>eudicotyledons</taxon>
        <taxon>Gunneridae</taxon>
        <taxon>Pentapetalae</taxon>
        <taxon>rosids</taxon>
        <taxon>fabids</taxon>
        <taxon>Fagales</taxon>
        <taxon>Fagaceae</taxon>
        <taxon>Quercus</taxon>
    </lineage>
</organism>
<dbReference type="Proteomes" id="UP001324115">
    <property type="component" value="Unassembled WGS sequence"/>
</dbReference>
<proteinExistence type="predicted"/>
<comment type="caution">
    <text evidence="2">The sequence shown here is derived from an EMBL/GenBank/DDBJ whole genome shotgun (WGS) entry which is preliminary data.</text>
</comment>
<name>A0AAN7G536_QUERU</name>
<evidence type="ECO:0008006" key="4">
    <source>
        <dbReference type="Google" id="ProtNLM"/>
    </source>
</evidence>
<dbReference type="EMBL" id="JAXUIC010000001">
    <property type="protein sequence ID" value="KAK4605823.1"/>
    <property type="molecule type" value="Genomic_DNA"/>
</dbReference>
<dbReference type="AlphaFoldDB" id="A0AAN7G536"/>
<feature type="region of interest" description="Disordered" evidence="1">
    <location>
        <begin position="1"/>
        <end position="74"/>
    </location>
</feature>
<reference evidence="2 3" key="1">
    <citation type="journal article" date="2023" name="G3 (Bethesda)">
        <title>A haplotype-resolved chromosome-scale genome for Quercus rubra L. provides insights into the genetics of adaptive traits for red oak species.</title>
        <authorList>
            <person name="Kapoor B."/>
            <person name="Jenkins J."/>
            <person name="Schmutz J."/>
            <person name="Zhebentyayeva T."/>
            <person name="Kuelheim C."/>
            <person name="Coggeshall M."/>
            <person name="Heim C."/>
            <person name="Lasky J.R."/>
            <person name="Leites L."/>
            <person name="Islam-Faridi N."/>
            <person name="Romero-Severson J."/>
            <person name="DeLeo V.L."/>
            <person name="Lucas S.M."/>
            <person name="Lazic D."/>
            <person name="Gailing O."/>
            <person name="Carlson J."/>
            <person name="Staton M."/>
        </authorList>
    </citation>
    <scope>NUCLEOTIDE SEQUENCE [LARGE SCALE GENOMIC DNA]</scope>
    <source>
        <strain evidence="2">Pseudo-F2</strain>
    </source>
</reference>
<accession>A0AAN7G536</accession>
<protein>
    <recommendedName>
        <fullName evidence="4">Gag-pro-like protein</fullName>
    </recommendedName>
</protein>
<dbReference type="PANTHER" id="PTHR33223">
    <property type="entry name" value="CCHC-TYPE DOMAIN-CONTAINING PROTEIN"/>
    <property type="match status" value="1"/>
</dbReference>
<evidence type="ECO:0000313" key="3">
    <source>
        <dbReference type="Proteomes" id="UP001324115"/>
    </source>
</evidence>
<evidence type="ECO:0000256" key="1">
    <source>
        <dbReference type="SAM" id="MobiDB-lite"/>
    </source>
</evidence>
<keyword evidence="3" id="KW-1185">Reference proteome</keyword>
<gene>
    <name evidence="2" type="ORF">RGQ29_000202</name>
</gene>
<feature type="compositionally biased region" description="Polar residues" evidence="1">
    <location>
        <begin position="25"/>
        <end position="38"/>
    </location>
</feature>